<feature type="region of interest" description="Disordered" evidence="1">
    <location>
        <begin position="242"/>
        <end position="268"/>
    </location>
</feature>
<keyword evidence="2" id="KW-1185">Reference proteome</keyword>
<feature type="region of interest" description="Disordered" evidence="1">
    <location>
        <begin position="1"/>
        <end position="120"/>
    </location>
</feature>
<proteinExistence type="predicted"/>
<sequence length="832" mass="87376">MEKSRELDTLLSAKELEDKEQRVVEGEAGAELRASSPGPATSVDGVAPGPALPPGLLATPPAAQVSAGKRAGQTPGAIHGCPLEGAATPPPQLTGTLMSHHSREAQPRRPAPNSEPGGMPDPIKCLLYQEAFPSDFCLGRKDSPSPERPTYVLWSSPSLGHLADGRSPAGPYLLLLDPRALSLGSGETGGRPARLVHMEEQVSKHSDGREEARKSQTDFSGKTHSPPTVTTLRGLWARLPRTLGGQEPWRPRPLHVAPAHGTDKGASRGAATLCSKCQDLSSLPAPAESRPGAGSSSGALLPPGCPRAWMDPSSQQPQGRTLTDRRSLQSPRAAGQLSPQDQGRRGEAGAPGGDSKSPEHGAQGWKLHTCLDTQRPQTPFPSAPDRAHRWEAGKDSVATNRVSRSPAWVEEGPDLPLDGWWAPRSSLDHPEGPPGTTRPGTHVSGMRPGWPAKQEAGQELALGRDQGGSDTRSRCTNCANRGARPPAPDLRRARGRGRPVGRPVGTGQRPPAVHLGPQVPQATTLRPSGSHTEAAAVTSPPFLWGTGARRDKASQLASLGPEPRRQTAPQAEEAPAICRHPLSDPAPPPSRPLPLPQGPADEAQEGGRMLLGAQASCSVPAPRPTPSLGPACSQPRTGPSKHPLRVARRDPRPAPPPLAGRAGGTGLDSQAAPCCNDRADSFDGQMKGRPGPRAGPRMGGSPTMGKAGTNSRASPRLWEVGSPGAEGHRRQPRPAPPEDPAQDRCWGGRPEWVLGSQGHRQQRGSLGAPAVDRGPQEGPGPLRDREGPADWRAPALLDPPRGEAAITGLTRLFSLCPEAHWGPALRPTGEQQ</sequence>
<reference evidence="3" key="2">
    <citation type="submission" date="2025-08" db="UniProtKB">
        <authorList>
            <consortium name="RefSeq"/>
        </authorList>
    </citation>
    <scope>IDENTIFICATION</scope>
    <source>
        <tissue evidence="3">Tongue muscle</tissue>
    </source>
</reference>
<feature type="compositionally biased region" description="Low complexity" evidence="1">
    <location>
        <begin position="54"/>
        <end position="63"/>
    </location>
</feature>
<reference evidence="2" key="1">
    <citation type="journal article" date="2022" name="J. Hered.">
        <title>A De Novo Chromosome-Level Genome Assembly of the White-Tailed Deer, Odocoileus Virginianus.</title>
        <authorList>
            <person name="London E.W."/>
            <person name="Roca A.L."/>
            <person name="Novakofski J.E."/>
            <person name="Mateus-Pinilla N.E."/>
        </authorList>
    </citation>
    <scope>NUCLEOTIDE SEQUENCE [LARGE SCALE GENOMIC DNA]</scope>
</reference>
<evidence type="ECO:0000313" key="3">
    <source>
        <dbReference type="RefSeq" id="XP_070334475.1"/>
    </source>
</evidence>
<feature type="compositionally biased region" description="Basic and acidic residues" evidence="1">
    <location>
        <begin position="385"/>
        <end position="394"/>
    </location>
</feature>
<feature type="region of interest" description="Disordered" evidence="1">
    <location>
        <begin position="283"/>
        <end position="802"/>
    </location>
</feature>
<accession>A0ABM4J330</accession>
<dbReference type="RefSeq" id="XP_070334475.1">
    <property type="nucleotide sequence ID" value="XM_070478374.1"/>
</dbReference>
<organism evidence="2 3">
    <name type="scientific">Odocoileus virginianus</name>
    <name type="common">White-tailed deer</name>
    <dbReference type="NCBI Taxonomy" id="9874"/>
    <lineage>
        <taxon>Eukaryota</taxon>
        <taxon>Metazoa</taxon>
        <taxon>Chordata</taxon>
        <taxon>Craniata</taxon>
        <taxon>Vertebrata</taxon>
        <taxon>Euteleostomi</taxon>
        <taxon>Mammalia</taxon>
        <taxon>Eutheria</taxon>
        <taxon>Laurasiatheria</taxon>
        <taxon>Artiodactyla</taxon>
        <taxon>Ruminantia</taxon>
        <taxon>Pecora</taxon>
        <taxon>Cervidae</taxon>
        <taxon>Odocoileinae</taxon>
        <taxon>Odocoileus</taxon>
    </lineage>
</organism>
<feature type="compositionally biased region" description="Polar residues" evidence="1">
    <location>
        <begin position="520"/>
        <end position="531"/>
    </location>
</feature>
<feature type="compositionally biased region" description="Pro residues" evidence="1">
    <location>
        <begin position="584"/>
        <end position="597"/>
    </location>
</feature>
<feature type="compositionally biased region" description="Basic and acidic residues" evidence="1">
    <location>
        <begin position="1"/>
        <end position="25"/>
    </location>
</feature>
<feature type="compositionally biased region" description="Polar residues" evidence="1">
    <location>
        <begin position="312"/>
        <end position="321"/>
    </location>
</feature>
<feature type="region of interest" description="Disordered" evidence="1">
    <location>
        <begin position="201"/>
        <end position="229"/>
    </location>
</feature>
<dbReference type="Proteomes" id="UP001652640">
    <property type="component" value="Chromosome 16"/>
</dbReference>
<feature type="compositionally biased region" description="Polar residues" evidence="1">
    <location>
        <begin position="468"/>
        <end position="479"/>
    </location>
</feature>
<name>A0ABM4J330_ODOVR</name>
<feature type="compositionally biased region" description="Basic and acidic residues" evidence="1">
    <location>
        <begin position="201"/>
        <end position="216"/>
    </location>
</feature>
<feature type="compositionally biased region" description="Low complexity" evidence="1">
    <location>
        <begin position="500"/>
        <end position="511"/>
    </location>
</feature>
<protein>
    <submittedName>
        <fullName evidence="3">Collagen alpha-1(I) chain-like</fullName>
    </submittedName>
</protein>
<feature type="compositionally biased region" description="Polar residues" evidence="1">
    <location>
        <begin position="217"/>
        <end position="229"/>
    </location>
</feature>
<gene>
    <name evidence="3" type="primary">LOC139038776</name>
</gene>
<evidence type="ECO:0000313" key="2">
    <source>
        <dbReference type="Proteomes" id="UP001652640"/>
    </source>
</evidence>
<evidence type="ECO:0000256" key="1">
    <source>
        <dbReference type="SAM" id="MobiDB-lite"/>
    </source>
</evidence>
<dbReference type="GeneID" id="139038776"/>
<feature type="compositionally biased region" description="Low complexity" evidence="1">
    <location>
        <begin position="688"/>
        <end position="700"/>
    </location>
</feature>